<protein>
    <submittedName>
        <fullName evidence="6">Coenzyme F420 hydrogenase/dehydrogenase, beta subunit C-terminal domain</fullName>
    </submittedName>
</protein>
<evidence type="ECO:0000259" key="5">
    <source>
        <dbReference type="PROSITE" id="PS51379"/>
    </source>
</evidence>
<evidence type="ECO:0000313" key="6">
    <source>
        <dbReference type="EMBL" id="MCX4237655.1"/>
    </source>
</evidence>
<dbReference type="Pfam" id="PF04422">
    <property type="entry name" value="FrhB_FdhB_N"/>
    <property type="match status" value="1"/>
</dbReference>
<dbReference type="InterPro" id="IPR017896">
    <property type="entry name" value="4Fe4S_Fe-S-bd"/>
</dbReference>
<feature type="region of interest" description="Disordered" evidence="4">
    <location>
        <begin position="364"/>
        <end position="517"/>
    </location>
</feature>
<proteinExistence type="predicted"/>
<evidence type="ECO:0000256" key="4">
    <source>
        <dbReference type="SAM" id="MobiDB-lite"/>
    </source>
</evidence>
<accession>A0ABT3VDD7</accession>
<evidence type="ECO:0000256" key="1">
    <source>
        <dbReference type="ARBA" id="ARBA00022723"/>
    </source>
</evidence>
<keyword evidence="2" id="KW-0408">Iron</keyword>
<dbReference type="PROSITE" id="PS00198">
    <property type="entry name" value="4FE4S_FER_1"/>
    <property type="match status" value="2"/>
</dbReference>
<feature type="compositionally biased region" description="Basic and acidic residues" evidence="4">
    <location>
        <begin position="500"/>
        <end position="509"/>
    </location>
</feature>
<dbReference type="Pfam" id="PF13187">
    <property type="entry name" value="Fer4_9"/>
    <property type="match status" value="1"/>
</dbReference>
<dbReference type="PANTHER" id="PTHR31332:SF0">
    <property type="entry name" value="7-HYDROXYMETHYL CHLOROPHYLL A REDUCTASE, CHLOROPLASTIC"/>
    <property type="match status" value="1"/>
</dbReference>
<keyword evidence="3" id="KW-0411">Iron-sulfur</keyword>
<evidence type="ECO:0000313" key="7">
    <source>
        <dbReference type="Proteomes" id="UP001165590"/>
    </source>
</evidence>
<dbReference type="RefSeq" id="WP_267030039.1">
    <property type="nucleotide sequence ID" value="NZ_JAIFZO010000002.1"/>
</dbReference>
<feature type="domain" description="4Fe-4S ferredoxin-type" evidence="5">
    <location>
        <begin position="7"/>
        <end position="36"/>
    </location>
</feature>
<dbReference type="PROSITE" id="PS51379">
    <property type="entry name" value="4FE4S_FER_2"/>
    <property type="match status" value="2"/>
</dbReference>
<dbReference type="SUPFAM" id="SSF54862">
    <property type="entry name" value="4Fe-4S ferredoxins"/>
    <property type="match status" value="1"/>
</dbReference>
<dbReference type="InterPro" id="IPR007516">
    <property type="entry name" value="Co_F420_Hydgase/DH_bsu_N"/>
</dbReference>
<organism evidence="6 7">
    <name type="scientific">Streptomyces ortus</name>
    <dbReference type="NCBI Taxonomy" id="2867268"/>
    <lineage>
        <taxon>Bacteria</taxon>
        <taxon>Bacillati</taxon>
        <taxon>Actinomycetota</taxon>
        <taxon>Actinomycetes</taxon>
        <taxon>Kitasatosporales</taxon>
        <taxon>Streptomycetaceae</taxon>
        <taxon>Streptomyces</taxon>
    </lineage>
</organism>
<dbReference type="InterPro" id="IPR007525">
    <property type="entry name" value="FrhB_FdhB_C"/>
</dbReference>
<dbReference type="Gene3D" id="3.30.70.20">
    <property type="match status" value="1"/>
</dbReference>
<gene>
    <name evidence="6" type="ORF">K3769_33770</name>
</gene>
<comment type="caution">
    <text evidence="6">The sequence shown here is derived from an EMBL/GenBank/DDBJ whole genome shotgun (WGS) entry which is preliminary data.</text>
</comment>
<keyword evidence="7" id="KW-1185">Reference proteome</keyword>
<dbReference type="InterPro" id="IPR045220">
    <property type="entry name" value="FRHB/FDHB/HCAR-like"/>
</dbReference>
<keyword evidence="1" id="KW-0479">Metal-binding</keyword>
<name>A0ABT3VDD7_9ACTN</name>
<dbReference type="PANTHER" id="PTHR31332">
    <property type="entry name" value="7-HYDROXYMETHYL CHLOROPHYLL A REDUCTASE, CHLOROPLASTIC"/>
    <property type="match status" value="1"/>
</dbReference>
<sequence>MTFQQLSEAVLRKDLCTVCGACQLACPAGVVGFSGLEPVLTEPSWTESDCGGCRDCLDVCPGADPGTPAAETRLFGRSRAPRERWTGIFSEVLAGHALDPVVFEASASGGSLTALLQTALAVLGTDVVLTMGRDPEQPWRAAPALVREPRLLAETAQSTYQLAPYLGALRDVMLNEPDADVAVVGVACHIQALRKLQAMDTAAGRWARDHVVLAVEPACSSSTRPEGTRAVIEERALVPVDSVVRLRYREGDYPGEIAIATRDGGDHRVAFWKAVRDFAKNKTYRCLACGDWLSGLADVSVSDGDPNIFAASVDGARERKHGRVFVRTEAGAAAVAAARDHGFFTGSPTDLSGLNLGLERKRNRRASYERSGRPVPHGPIPGHREELEIVPDERWIAVPGEDRPADRPADRATDSPTDSPTDRPRDRLTARVTEPLTDLATDPPADRPPDRATDSPVDLATARVAEQPRDPVTAGLAARVAEPPVDPAADRVADSPVGRPADRGVDRVVEPSVEPPVGRLVEQVAGGLDAVDRGGDR</sequence>
<feature type="domain" description="4Fe-4S ferredoxin-type" evidence="5">
    <location>
        <begin position="41"/>
        <end position="69"/>
    </location>
</feature>
<feature type="compositionally biased region" description="Basic and acidic residues" evidence="4">
    <location>
        <begin position="420"/>
        <end position="429"/>
    </location>
</feature>
<feature type="compositionally biased region" description="Basic and acidic residues" evidence="4">
    <location>
        <begin position="444"/>
        <end position="453"/>
    </location>
</feature>
<evidence type="ECO:0000256" key="3">
    <source>
        <dbReference type="ARBA" id="ARBA00023014"/>
    </source>
</evidence>
<evidence type="ECO:0000256" key="2">
    <source>
        <dbReference type="ARBA" id="ARBA00023004"/>
    </source>
</evidence>
<dbReference type="InterPro" id="IPR017900">
    <property type="entry name" value="4Fe4S_Fe_S_CS"/>
</dbReference>
<dbReference type="EMBL" id="JAIFZO010000002">
    <property type="protein sequence ID" value="MCX4237655.1"/>
    <property type="molecule type" value="Genomic_DNA"/>
</dbReference>
<reference evidence="6" key="1">
    <citation type="journal article" date="2022" name="bioRxiv">
        <title>Discovery and biosynthetic assessment of Streptomyces ortus sp nov. isolated from a deep-sea sponge.</title>
        <authorList>
            <person name="Williams S.E."/>
        </authorList>
    </citation>
    <scope>NUCLEOTIDE SEQUENCE</scope>
    <source>
        <strain evidence="6">A15ISP2-DRY2</strain>
    </source>
</reference>
<feature type="compositionally biased region" description="Basic and acidic residues" evidence="4">
    <location>
        <begin position="382"/>
        <end position="413"/>
    </location>
</feature>
<dbReference type="Pfam" id="PF04432">
    <property type="entry name" value="FrhB_FdhB_C"/>
    <property type="match status" value="1"/>
</dbReference>
<dbReference type="Proteomes" id="UP001165590">
    <property type="component" value="Unassembled WGS sequence"/>
</dbReference>